<organism evidence="7 8">
    <name type="scientific">Raineyella fluvialis</name>
    <dbReference type="NCBI Taxonomy" id="2662261"/>
    <lineage>
        <taxon>Bacteria</taxon>
        <taxon>Bacillati</taxon>
        <taxon>Actinomycetota</taxon>
        <taxon>Actinomycetes</taxon>
        <taxon>Propionibacteriales</taxon>
        <taxon>Propionibacteriaceae</taxon>
        <taxon>Raineyella</taxon>
    </lineage>
</organism>
<keyword evidence="8" id="KW-1185">Reference proteome</keyword>
<dbReference type="PANTHER" id="PTHR30480:SF13">
    <property type="entry name" value="BETA-HEXOSAMINIDASE"/>
    <property type="match status" value="1"/>
</dbReference>
<dbReference type="InterPro" id="IPR017853">
    <property type="entry name" value="GH"/>
</dbReference>
<dbReference type="InterPro" id="IPR019800">
    <property type="entry name" value="Glyco_hydro_3_AS"/>
</dbReference>
<evidence type="ECO:0000313" key="8">
    <source>
        <dbReference type="Proteomes" id="UP000386847"/>
    </source>
</evidence>
<dbReference type="GO" id="GO:0005975">
    <property type="term" value="P:carbohydrate metabolic process"/>
    <property type="evidence" value="ECO:0007669"/>
    <property type="project" value="InterPro"/>
</dbReference>
<dbReference type="KEGG" id="rain:Rai3103_10070"/>
<reference evidence="7 8" key="1">
    <citation type="submission" date="2019-10" db="EMBL/GenBank/DDBJ databases">
        <title>Genomic analysis of Raineyella sp. CBA3103.</title>
        <authorList>
            <person name="Roh S.W."/>
        </authorList>
    </citation>
    <scope>NUCLEOTIDE SEQUENCE [LARGE SCALE GENOMIC DNA]</scope>
    <source>
        <strain evidence="7 8">CBA3103</strain>
    </source>
</reference>
<dbReference type="Pfam" id="PF00933">
    <property type="entry name" value="Glyco_hydro_3"/>
    <property type="match status" value="1"/>
</dbReference>
<dbReference type="GO" id="GO:0009254">
    <property type="term" value="P:peptidoglycan turnover"/>
    <property type="evidence" value="ECO:0007669"/>
    <property type="project" value="TreeGrafter"/>
</dbReference>
<dbReference type="InterPro" id="IPR036962">
    <property type="entry name" value="Glyco_hydro_3_N_sf"/>
</dbReference>
<dbReference type="PANTHER" id="PTHR30480">
    <property type="entry name" value="BETA-HEXOSAMINIDASE-RELATED"/>
    <property type="match status" value="1"/>
</dbReference>
<dbReference type="GO" id="GO:0004563">
    <property type="term" value="F:beta-N-acetylhexosaminidase activity"/>
    <property type="evidence" value="ECO:0007669"/>
    <property type="project" value="UniProtKB-EC"/>
</dbReference>
<evidence type="ECO:0000256" key="4">
    <source>
        <dbReference type="ARBA" id="ARBA00022801"/>
    </source>
</evidence>
<dbReference type="PROSITE" id="PS00775">
    <property type="entry name" value="GLYCOSYL_HYDROL_F3"/>
    <property type="match status" value="1"/>
</dbReference>
<dbReference type="EMBL" id="CP045725">
    <property type="protein sequence ID" value="QGF23964.1"/>
    <property type="molecule type" value="Genomic_DNA"/>
</dbReference>
<comment type="similarity">
    <text evidence="2">Belongs to the glycosyl hydrolase 3 family.</text>
</comment>
<name>A0A5Q2FEQ5_9ACTN</name>
<evidence type="ECO:0000256" key="5">
    <source>
        <dbReference type="ARBA" id="ARBA00023295"/>
    </source>
</evidence>
<keyword evidence="4 7" id="KW-0378">Hydrolase</keyword>
<dbReference type="InterPro" id="IPR001764">
    <property type="entry name" value="Glyco_hydro_3_N"/>
</dbReference>
<sequence>MPSAADQGRWAPDDLTTQATRWGQDLHGAGVDVDLAPVADVVPADLAAVNQPVAKWGRGFGSDPAAVSAHVAAAVTGLRAGGTGAAVKHFPGLGQVVGNTDVATGVTDDRTTRGDALLAPFAAGISAGTDMVMVSSARYSRIDPAQPAIWSEVVIRDMLRGDLGWHGVVVSDDLGVAAQVQSVPAGERAVRFLAAGGDVAVTVDPALADDMVSAIADRVGSDPAFAASVQESVVRVLDLKVEHRRAHCRPA</sequence>
<keyword evidence="5" id="KW-0326">Glycosidase</keyword>
<dbReference type="RefSeq" id="WP_153572493.1">
    <property type="nucleotide sequence ID" value="NZ_CP045725.1"/>
</dbReference>
<dbReference type="Gene3D" id="3.20.20.300">
    <property type="entry name" value="Glycoside hydrolase, family 3, N-terminal domain"/>
    <property type="match status" value="1"/>
</dbReference>
<evidence type="ECO:0000313" key="7">
    <source>
        <dbReference type="EMBL" id="QGF23964.1"/>
    </source>
</evidence>
<dbReference type="EC" id="3.2.1.52" evidence="3"/>
<proteinExistence type="inferred from homology"/>
<dbReference type="InterPro" id="IPR050226">
    <property type="entry name" value="NagZ_Beta-hexosaminidase"/>
</dbReference>
<protein>
    <recommendedName>
        <fullName evidence="3">beta-N-acetylhexosaminidase</fullName>
        <ecNumber evidence="3">3.2.1.52</ecNumber>
    </recommendedName>
</protein>
<evidence type="ECO:0000256" key="2">
    <source>
        <dbReference type="ARBA" id="ARBA00005336"/>
    </source>
</evidence>
<feature type="domain" description="Glycoside hydrolase family 3 N-terminal" evidence="6">
    <location>
        <begin position="10"/>
        <end position="238"/>
    </location>
</feature>
<evidence type="ECO:0000256" key="1">
    <source>
        <dbReference type="ARBA" id="ARBA00001231"/>
    </source>
</evidence>
<gene>
    <name evidence="7" type="ORF">Rai3103_10070</name>
</gene>
<comment type="catalytic activity">
    <reaction evidence="1">
        <text>Hydrolysis of terminal non-reducing N-acetyl-D-hexosamine residues in N-acetyl-beta-D-hexosaminides.</text>
        <dbReference type="EC" id="3.2.1.52"/>
    </reaction>
</comment>
<dbReference type="Proteomes" id="UP000386847">
    <property type="component" value="Chromosome"/>
</dbReference>
<accession>A0A5Q2FEQ5</accession>
<dbReference type="SUPFAM" id="SSF51445">
    <property type="entry name" value="(Trans)glycosidases"/>
    <property type="match status" value="1"/>
</dbReference>
<evidence type="ECO:0000256" key="3">
    <source>
        <dbReference type="ARBA" id="ARBA00012663"/>
    </source>
</evidence>
<evidence type="ECO:0000259" key="6">
    <source>
        <dbReference type="Pfam" id="PF00933"/>
    </source>
</evidence>
<dbReference type="AlphaFoldDB" id="A0A5Q2FEQ5"/>